<keyword evidence="2" id="KW-0812">Transmembrane</keyword>
<keyword evidence="2" id="KW-1133">Transmembrane helix</keyword>
<dbReference type="PANTHER" id="PTHR30576">
    <property type="entry name" value="COLANIC BIOSYNTHESIS UDP-GLUCOSE LIPID CARRIER TRANSFERASE"/>
    <property type="match status" value="1"/>
</dbReference>
<dbReference type="Proteomes" id="UP000265828">
    <property type="component" value="Unassembled WGS sequence"/>
</dbReference>
<protein>
    <submittedName>
        <fullName evidence="4">Sugar transferase</fullName>
    </submittedName>
</protein>
<dbReference type="Proteomes" id="UP000293506">
    <property type="component" value="Unassembled WGS sequence"/>
</dbReference>
<keyword evidence="4" id="KW-0808">Transferase</keyword>
<feature type="transmembrane region" description="Helical" evidence="2">
    <location>
        <begin position="12"/>
        <end position="37"/>
    </location>
</feature>
<reference evidence="4 6" key="1">
    <citation type="submission" date="2018-08" db="EMBL/GenBank/DDBJ databases">
        <title>A genome reference for cultivated species of the human gut microbiota.</title>
        <authorList>
            <person name="Zou Y."/>
            <person name="Xue W."/>
            <person name="Luo G."/>
        </authorList>
    </citation>
    <scope>NUCLEOTIDE SEQUENCE [LARGE SCALE GENOMIC DNA]</scope>
    <source>
        <strain evidence="4 6">AF14-23</strain>
    </source>
</reference>
<evidence type="ECO:0000313" key="6">
    <source>
        <dbReference type="Proteomes" id="UP000265828"/>
    </source>
</evidence>
<dbReference type="AlphaFoldDB" id="A0A395XAL7"/>
<name>A0A395XAL7_9FIRM</name>
<dbReference type="Pfam" id="PF02397">
    <property type="entry name" value="Bac_transf"/>
    <property type="match status" value="1"/>
</dbReference>
<organism evidence="4 6">
    <name type="scientific">Blautia obeum</name>
    <dbReference type="NCBI Taxonomy" id="40520"/>
    <lineage>
        <taxon>Bacteria</taxon>
        <taxon>Bacillati</taxon>
        <taxon>Bacillota</taxon>
        <taxon>Clostridia</taxon>
        <taxon>Lachnospirales</taxon>
        <taxon>Lachnospiraceae</taxon>
        <taxon>Blautia</taxon>
    </lineage>
</organism>
<comment type="caution">
    <text evidence="4">The sequence shown here is derived from an EMBL/GenBank/DDBJ whole genome shotgun (WGS) entry which is preliminary data.</text>
</comment>
<dbReference type="EMBL" id="RCXQ01000010">
    <property type="protein sequence ID" value="RYT65900.1"/>
    <property type="molecule type" value="Genomic_DNA"/>
</dbReference>
<evidence type="ECO:0000313" key="4">
    <source>
        <dbReference type="EMBL" id="RGV63556.1"/>
    </source>
</evidence>
<evidence type="ECO:0000256" key="1">
    <source>
        <dbReference type="ARBA" id="ARBA00006464"/>
    </source>
</evidence>
<sequence length="216" mass="25127">MYSKVFKRIIDFILSFFALVILSPLFILLIIIGALVMKGNPFFVQERPGRNETIFKLIKFRTMTNVKDDQGNLLPDNERNSRYGNFLRKTSLDELGELLNIIKGDMSIIGPRPLLVRYLPYYTENERHRHDVRPGLTGWAQINGRNFITWEEIFSLDVFYVNHLSFTLDLKIIFMTIKKVLFHEDITDATQGTVDSSGRKVHDALDIERKEMNVKA</sequence>
<dbReference type="PANTHER" id="PTHR30576:SF8">
    <property type="entry name" value="UNDECAPRENYL-PHOSPHATE GALACTOSE PHOSPHOTRANSFERASE"/>
    <property type="match status" value="1"/>
</dbReference>
<reference evidence="5 7" key="2">
    <citation type="journal article" date="2019" name="Science, e1252229">
        <title>Invertible promoters mediate bacterial phase variation, antibiotic resistance, and host adaptation in the gut.</title>
        <authorList>
            <person name="Jiang X."/>
            <person name="Hall A.B."/>
            <person name="Arthur T.D."/>
            <person name="Plichta D.R."/>
            <person name="Covington C.T."/>
            <person name="Poyet M."/>
            <person name="Crothers J."/>
            <person name="Moses P.L."/>
            <person name="Tolonen A.C."/>
            <person name="Vlamakis H."/>
            <person name="Alm E.J."/>
            <person name="Xavier R.J."/>
        </authorList>
    </citation>
    <scope>NUCLEOTIDE SEQUENCE [LARGE SCALE GENOMIC DNA]</scope>
    <source>
        <strain evidence="5">Af_0058</strain>
        <strain evidence="7">af_0058</strain>
    </source>
</reference>
<feature type="domain" description="Bacterial sugar transferase" evidence="3">
    <location>
        <begin position="7"/>
        <end position="181"/>
    </location>
</feature>
<dbReference type="InterPro" id="IPR003362">
    <property type="entry name" value="Bact_transf"/>
</dbReference>
<dbReference type="RefSeq" id="WP_117627920.1">
    <property type="nucleotide sequence ID" value="NZ_QRZI01000006.1"/>
</dbReference>
<comment type="similarity">
    <text evidence="1">Belongs to the bacterial sugar transferase family.</text>
</comment>
<dbReference type="EMBL" id="QRZI01000006">
    <property type="protein sequence ID" value="RGV63556.1"/>
    <property type="molecule type" value="Genomic_DNA"/>
</dbReference>
<evidence type="ECO:0000313" key="7">
    <source>
        <dbReference type="Proteomes" id="UP000293506"/>
    </source>
</evidence>
<evidence type="ECO:0000259" key="3">
    <source>
        <dbReference type="Pfam" id="PF02397"/>
    </source>
</evidence>
<evidence type="ECO:0000256" key="2">
    <source>
        <dbReference type="SAM" id="Phobius"/>
    </source>
</evidence>
<keyword evidence="2" id="KW-0472">Membrane</keyword>
<dbReference type="GO" id="GO:0016780">
    <property type="term" value="F:phosphotransferase activity, for other substituted phosphate groups"/>
    <property type="evidence" value="ECO:0007669"/>
    <property type="project" value="TreeGrafter"/>
</dbReference>
<accession>A0A395XAL7</accession>
<evidence type="ECO:0000313" key="5">
    <source>
        <dbReference type="EMBL" id="RYT65900.1"/>
    </source>
</evidence>
<gene>
    <name evidence="4" type="ORF">DWW07_10050</name>
    <name evidence="5" type="ORF">EAI82_10945</name>
</gene>
<proteinExistence type="inferred from homology"/>